<feature type="region of interest" description="Disordered" evidence="1">
    <location>
        <begin position="1"/>
        <end position="21"/>
    </location>
</feature>
<dbReference type="Proteomes" id="UP001589575">
    <property type="component" value="Unassembled WGS sequence"/>
</dbReference>
<evidence type="ECO:0000313" key="2">
    <source>
        <dbReference type="EMBL" id="MFB9075579.1"/>
    </source>
</evidence>
<evidence type="ECO:0000256" key="1">
    <source>
        <dbReference type="SAM" id="MobiDB-lite"/>
    </source>
</evidence>
<evidence type="ECO:0000313" key="3">
    <source>
        <dbReference type="Proteomes" id="UP001589575"/>
    </source>
</evidence>
<gene>
    <name evidence="2" type="ORF">ACFFX0_32210</name>
</gene>
<name>A0ABV5G9J4_9MICC</name>
<accession>A0ABV5G9J4</accession>
<sequence>MGGREGGAGSRKRCGNCQGTSGCIVSRCRDCGRLRGPRQCRGESDGRHPPRD</sequence>
<proteinExistence type="predicted"/>
<comment type="caution">
    <text evidence="2">The sequence shown here is derived from an EMBL/GenBank/DDBJ whole genome shotgun (WGS) entry which is preliminary data.</text>
</comment>
<organism evidence="2 3">
    <name type="scientific">Citricoccus parietis</name>
    <dbReference type="NCBI Taxonomy" id="592307"/>
    <lineage>
        <taxon>Bacteria</taxon>
        <taxon>Bacillati</taxon>
        <taxon>Actinomycetota</taxon>
        <taxon>Actinomycetes</taxon>
        <taxon>Micrococcales</taxon>
        <taxon>Micrococcaceae</taxon>
        <taxon>Citricoccus</taxon>
    </lineage>
</organism>
<reference evidence="2 3" key="1">
    <citation type="submission" date="2024-09" db="EMBL/GenBank/DDBJ databases">
        <authorList>
            <person name="Sun Q."/>
            <person name="Mori K."/>
        </authorList>
    </citation>
    <scope>NUCLEOTIDE SEQUENCE [LARGE SCALE GENOMIC DNA]</scope>
    <source>
        <strain evidence="2 3">CCM 7609</strain>
    </source>
</reference>
<protein>
    <submittedName>
        <fullName evidence="2">Uncharacterized protein</fullName>
    </submittedName>
</protein>
<dbReference type="EMBL" id="JBHMFI010000023">
    <property type="protein sequence ID" value="MFB9075579.1"/>
    <property type="molecule type" value="Genomic_DNA"/>
</dbReference>
<keyword evidence="3" id="KW-1185">Reference proteome</keyword>